<dbReference type="Proteomes" id="UP000266723">
    <property type="component" value="Unassembled WGS sequence"/>
</dbReference>
<gene>
    <name evidence="2" type="ORF">DY000_02033691</name>
</gene>
<name>A0ABQ7DWT7_BRACR</name>
<feature type="region of interest" description="Disordered" evidence="1">
    <location>
        <begin position="1"/>
        <end position="24"/>
    </location>
</feature>
<evidence type="ECO:0000256" key="1">
    <source>
        <dbReference type="SAM" id="MobiDB-lite"/>
    </source>
</evidence>
<feature type="compositionally biased region" description="Acidic residues" evidence="1">
    <location>
        <begin position="1"/>
        <end position="10"/>
    </location>
</feature>
<sequence length="81" mass="9396">MTEDDGDSDGSETNLLRNRNQLKRDAHSKNDVRFLRNNAWCDIGAKLQQRDEDTTPFHESVTTFPTICVAREWPEQQAFVE</sequence>
<evidence type="ECO:0000313" key="2">
    <source>
        <dbReference type="EMBL" id="KAF3581610.1"/>
    </source>
</evidence>
<organism evidence="2 3">
    <name type="scientific">Brassica cretica</name>
    <name type="common">Mustard</name>
    <dbReference type="NCBI Taxonomy" id="69181"/>
    <lineage>
        <taxon>Eukaryota</taxon>
        <taxon>Viridiplantae</taxon>
        <taxon>Streptophyta</taxon>
        <taxon>Embryophyta</taxon>
        <taxon>Tracheophyta</taxon>
        <taxon>Spermatophyta</taxon>
        <taxon>Magnoliopsida</taxon>
        <taxon>eudicotyledons</taxon>
        <taxon>Gunneridae</taxon>
        <taxon>Pentapetalae</taxon>
        <taxon>rosids</taxon>
        <taxon>malvids</taxon>
        <taxon>Brassicales</taxon>
        <taxon>Brassicaceae</taxon>
        <taxon>Brassiceae</taxon>
        <taxon>Brassica</taxon>
    </lineage>
</organism>
<comment type="caution">
    <text evidence="2">The sequence shown here is derived from an EMBL/GenBank/DDBJ whole genome shotgun (WGS) entry which is preliminary data.</text>
</comment>
<reference evidence="2 3" key="1">
    <citation type="journal article" date="2020" name="BMC Genomics">
        <title>Intraspecific diversification of the crop wild relative Brassica cretica Lam. using demographic model selection.</title>
        <authorList>
            <person name="Kioukis A."/>
            <person name="Michalopoulou V.A."/>
            <person name="Briers L."/>
            <person name="Pirintsos S."/>
            <person name="Studholme D.J."/>
            <person name="Pavlidis P."/>
            <person name="Sarris P.F."/>
        </authorList>
    </citation>
    <scope>NUCLEOTIDE SEQUENCE [LARGE SCALE GENOMIC DNA]</scope>
    <source>
        <strain evidence="3">cv. PFS-1207/04</strain>
    </source>
</reference>
<protein>
    <submittedName>
        <fullName evidence="2">Uncharacterized protein</fullName>
    </submittedName>
</protein>
<evidence type="ECO:0000313" key="3">
    <source>
        <dbReference type="Proteomes" id="UP000266723"/>
    </source>
</evidence>
<dbReference type="EMBL" id="QGKV02000649">
    <property type="protein sequence ID" value="KAF3581610.1"/>
    <property type="molecule type" value="Genomic_DNA"/>
</dbReference>
<accession>A0ABQ7DWT7</accession>
<proteinExistence type="predicted"/>
<keyword evidence="3" id="KW-1185">Reference proteome</keyword>